<dbReference type="Proteomes" id="UP001185927">
    <property type="component" value="Unassembled WGS sequence"/>
</dbReference>
<comment type="caution">
    <text evidence="1">The sequence shown here is derived from an EMBL/GenBank/DDBJ whole genome shotgun (WGS) entry which is preliminary data.</text>
</comment>
<accession>A0ABU4BN67</accession>
<protein>
    <submittedName>
        <fullName evidence="1">Uncharacterized protein</fullName>
    </submittedName>
</protein>
<name>A0ABU4BN67_RHOGO</name>
<gene>
    <name evidence="1" type="ORF">R3Q16_02920</name>
</gene>
<sequence>MPLPTTSSGLALCFDFATGRRAAEDAPDAFLGAAFFAGAFLGVDLAPLPAPARPPACDAVVTLRGVETVRVRDFAAGVDADDLVDALDADVLVLEPVPDPRALDLPAMTFRLVGATPSGPSATPATPFIRANRDVRYA</sequence>
<evidence type="ECO:0000313" key="1">
    <source>
        <dbReference type="EMBL" id="MDV6265539.1"/>
    </source>
</evidence>
<proteinExistence type="predicted"/>
<organism evidence="1 2">
    <name type="scientific">Rhodococcus globerulus</name>
    <dbReference type="NCBI Taxonomy" id="33008"/>
    <lineage>
        <taxon>Bacteria</taxon>
        <taxon>Bacillati</taxon>
        <taxon>Actinomycetota</taxon>
        <taxon>Actinomycetes</taxon>
        <taxon>Mycobacteriales</taxon>
        <taxon>Nocardiaceae</taxon>
        <taxon>Rhodococcus</taxon>
    </lineage>
</organism>
<reference evidence="1 2" key="1">
    <citation type="submission" date="2023-10" db="EMBL/GenBank/DDBJ databases">
        <title>Development of a sustainable strategy for remediation of hydrocarbon-contaminated territories based on the waste exchange concept.</title>
        <authorList>
            <person name="Krivoruchko A."/>
        </authorList>
    </citation>
    <scope>NUCLEOTIDE SEQUENCE [LARGE SCALE GENOMIC DNA]</scope>
    <source>
        <strain evidence="1 2">IEGM 1203</strain>
    </source>
</reference>
<dbReference type="EMBL" id="JAWLKB010000001">
    <property type="protein sequence ID" value="MDV6265539.1"/>
    <property type="molecule type" value="Genomic_DNA"/>
</dbReference>
<evidence type="ECO:0000313" key="2">
    <source>
        <dbReference type="Proteomes" id="UP001185927"/>
    </source>
</evidence>
<keyword evidence="2" id="KW-1185">Reference proteome</keyword>
<dbReference type="RefSeq" id="WP_072782570.1">
    <property type="nucleotide sequence ID" value="NZ_JAWLKB010000001.1"/>
</dbReference>